<keyword evidence="2" id="KW-1185">Reference proteome</keyword>
<dbReference type="VEuPathDB" id="VectorBase:ASTE007245"/>
<evidence type="ECO:0000313" key="2">
    <source>
        <dbReference type="Proteomes" id="UP000076408"/>
    </source>
</evidence>
<dbReference type="VEuPathDB" id="VectorBase:ASTEI06649"/>
<dbReference type="STRING" id="30069.A0A182YDW3"/>
<reference evidence="2" key="1">
    <citation type="journal article" date="2014" name="Genome Biol.">
        <title>Genome analysis of a major urban malaria vector mosquito, Anopheles stephensi.</title>
        <authorList>
            <person name="Jiang X."/>
            <person name="Peery A."/>
            <person name="Hall A.B."/>
            <person name="Sharma A."/>
            <person name="Chen X.G."/>
            <person name="Waterhouse R.M."/>
            <person name="Komissarov A."/>
            <person name="Riehle M.M."/>
            <person name="Shouche Y."/>
            <person name="Sharakhova M.V."/>
            <person name="Lawson D."/>
            <person name="Pakpour N."/>
            <person name="Arensburger P."/>
            <person name="Davidson V.L."/>
            <person name="Eiglmeier K."/>
            <person name="Emrich S."/>
            <person name="George P."/>
            <person name="Kennedy R.C."/>
            <person name="Mane S.P."/>
            <person name="Maslen G."/>
            <person name="Oringanje C."/>
            <person name="Qi Y."/>
            <person name="Settlage R."/>
            <person name="Tojo M."/>
            <person name="Tubio J.M."/>
            <person name="Unger M.F."/>
            <person name="Wang B."/>
            <person name="Vernick K.D."/>
            <person name="Ribeiro J.M."/>
            <person name="James A.A."/>
            <person name="Michel K."/>
            <person name="Riehle M.A."/>
            <person name="Luckhart S."/>
            <person name="Sharakhov I.V."/>
            <person name="Tu Z."/>
        </authorList>
    </citation>
    <scope>NUCLEOTIDE SEQUENCE [LARGE SCALE GENOMIC DNA]</scope>
    <source>
        <strain evidence="2">Indian</strain>
    </source>
</reference>
<dbReference type="PROSITE" id="PS51827">
    <property type="entry name" value="XTBD"/>
    <property type="match status" value="1"/>
</dbReference>
<name>A0A182YDW3_ANOST</name>
<dbReference type="VEuPathDB" id="VectorBase:ASTEI20_032168"/>
<dbReference type="AlphaFoldDB" id="A0A182YDW3"/>
<evidence type="ECO:0000313" key="1">
    <source>
        <dbReference type="EnsemblMetazoa" id="ASTEI06649-PA"/>
    </source>
</evidence>
<dbReference type="InterPro" id="IPR021859">
    <property type="entry name" value="XTBD"/>
</dbReference>
<dbReference type="OMA" id="WEIEDHW"/>
<organism evidence="1 2">
    <name type="scientific">Anopheles stephensi</name>
    <name type="common">Indo-Pakistan malaria mosquito</name>
    <dbReference type="NCBI Taxonomy" id="30069"/>
    <lineage>
        <taxon>Eukaryota</taxon>
        <taxon>Metazoa</taxon>
        <taxon>Ecdysozoa</taxon>
        <taxon>Arthropoda</taxon>
        <taxon>Hexapoda</taxon>
        <taxon>Insecta</taxon>
        <taxon>Pterygota</taxon>
        <taxon>Neoptera</taxon>
        <taxon>Endopterygota</taxon>
        <taxon>Diptera</taxon>
        <taxon>Nematocera</taxon>
        <taxon>Culicoidea</taxon>
        <taxon>Culicidae</taxon>
        <taxon>Anophelinae</taxon>
        <taxon>Anopheles</taxon>
    </lineage>
</organism>
<protein>
    <submittedName>
        <fullName evidence="1">XRN2-binding (XTBD) domain-containing protein</fullName>
    </submittedName>
</protein>
<dbReference type="EnsemblMetazoa" id="ASTEI06649-RA">
    <property type="protein sequence ID" value="ASTEI06649-PA"/>
    <property type="gene ID" value="ASTEI06649"/>
</dbReference>
<dbReference type="Proteomes" id="UP000076408">
    <property type="component" value="Unassembled WGS sequence"/>
</dbReference>
<reference evidence="1" key="2">
    <citation type="submission" date="2020-05" db="UniProtKB">
        <authorList>
            <consortium name="EnsemblMetazoa"/>
        </authorList>
    </citation>
    <scope>IDENTIFICATION</scope>
    <source>
        <strain evidence="1">Indian</strain>
    </source>
</reference>
<accession>A0A182YDW3</accession>
<proteinExistence type="predicted"/>
<dbReference type="PANTHER" id="PTHR48430">
    <property type="entry name" value="PARTNER OF XRN-2 PROTEIN 1"/>
    <property type="match status" value="1"/>
</dbReference>
<dbReference type="PANTHER" id="PTHR48430:SF1">
    <property type="entry name" value="PARTNER OF XRN-2 PROTEIN 1"/>
    <property type="match status" value="1"/>
</dbReference>
<dbReference type="Pfam" id="PF11952">
    <property type="entry name" value="XTBD"/>
    <property type="match status" value="1"/>
</dbReference>
<sequence>MAATLTEPNLAMTFDVEKYKTFYECDEHWELRKSFMESHINSFPEDELVCLAQVFTNIELLGCQYPPETMRMVAELSKDIVTKYRDARTGKLKRTFVTASDAAASRYVQKK</sequence>